<dbReference type="InterPro" id="IPR017441">
    <property type="entry name" value="Protein_kinase_ATP_BS"/>
</dbReference>
<keyword evidence="4 9" id="KW-0547">Nucleotide-binding</keyword>
<keyword evidence="3 13" id="KW-0808">Transferase</keyword>
<accession>A0AAN8EK87</accession>
<feature type="region of interest" description="Disordered" evidence="11">
    <location>
        <begin position="1"/>
        <end position="73"/>
    </location>
</feature>
<dbReference type="EMBL" id="JAKLMC020000014">
    <property type="protein sequence ID" value="KAK5952707.1"/>
    <property type="molecule type" value="Genomic_DNA"/>
</dbReference>
<dbReference type="GO" id="GO:0004740">
    <property type="term" value="F:pyruvate dehydrogenase (acetyl-transferring) kinase activity"/>
    <property type="evidence" value="ECO:0007669"/>
    <property type="project" value="UniProtKB-EC"/>
</dbReference>
<evidence type="ECO:0000313" key="14">
    <source>
        <dbReference type="Proteomes" id="UP001316803"/>
    </source>
</evidence>
<dbReference type="GO" id="GO:0005524">
    <property type="term" value="F:ATP binding"/>
    <property type="evidence" value="ECO:0007669"/>
    <property type="project" value="UniProtKB-UniRule"/>
</dbReference>
<dbReference type="InterPro" id="IPR000719">
    <property type="entry name" value="Prot_kinase_dom"/>
</dbReference>
<keyword evidence="5 13" id="KW-0418">Kinase</keyword>
<evidence type="ECO:0000256" key="11">
    <source>
        <dbReference type="SAM" id="MobiDB-lite"/>
    </source>
</evidence>
<evidence type="ECO:0000256" key="4">
    <source>
        <dbReference type="ARBA" id="ARBA00022741"/>
    </source>
</evidence>
<evidence type="ECO:0000256" key="9">
    <source>
        <dbReference type="PROSITE-ProRule" id="PRU10141"/>
    </source>
</evidence>
<dbReference type="Gene3D" id="1.10.510.10">
    <property type="entry name" value="Transferase(Phosphotransferase) domain 1"/>
    <property type="match status" value="1"/>
</dbReference>
<dbReference type="PROSITE" id="PS00107">
    <property type="entry name" value="PROTEIN_KINASE_ATP"/>
    <property type="match status" value="1"/>
</dbReference>
<comment type="similarity">
    <text evidence="1">Belongs to the protein kinase superfamily. CMGC Ser/Thr protein kinase family. CDC2/CDKX subfamily.</text>
</comment>
<dbReference type="FunFam" id="1.10.510.10:FF:000624">
    <property type="entry name" value="Mitogen-activated protein kinase"/>
    <property type="match status" value="1"/>
</dbReference>
<dbReference type="GO" id="GO:0005737">
    <property type="term" value="C:cytoplasm"/>
    <property type="evidence" value="ECO:0007669"/>
    <property type="project" value="TreeGrafter"/>
</dbReference>
<feature type="domain" description="Protein kinase" evidence="12">
    <location>
        <begin position="87"/>
        <end position="386"/>
    </location>
</feature>
<dbReference type="InterPro" id="IPR011009">
    <property type="entry name" value="Kinase-like_dom_sf"/>
</dbReference>
<evidence type="ECO:0000256" key="1">
    <source>
        <dbReference type="ARBA" id="ARBA00006485"/>
    </source>
</evidence>
<organism evidence="13 14">
    <name type="scientific">Knufia fluminis</name>
    <dbReference type="NCBI Taxonomy" id="191047"/>
    <lineage>
        <taxon>Eukaryota</taxon>
        <taxon>Fungi</taxon>
        <taxon>Dikarya</taxon>
        <taxon>Ascomycota</taxon>
        <taxon>Pezizomycotina</taxon>
        <taxon>Eurotiomycetes</taxon>
        <taxon>Chaetothyriomycetidae</taxon>
        <taxon>Chaetothyriales</taxon>
        <taxon>Trichomeriaceae</taxon>
        <taxon>Knufia</taxon>
    </lineage>
</organism>
<sequence length="435" mass="49481">MAPSKAAAPSPLQPLSPSMQNTTSRSPLGKALPLRKPSMKEAIPSPKRPAQHQPERSAHNSPQAKRRKVEPDYDMAEQMNRDIANKYVKGKELGQGTYAVVYKGHLKSDPSHIVAIKRFKIIPDMKRDFGIGPDTIREIKYLQELVHNNIVRMYDVYATKDETINMVIEFFACGNLEDMIHSKMSYGLADIKAWMGMLLRAVYFCHSNFVLHRDLKPGNLLIAEDGELKIADFGLARSFAGPDLNMTPTTITLWYRPPELMFGARHYSGQVDVWSCGMILAELLIRRAFIGFADEDMAQETRQTVLGQLDLLNQSLGTPREDNWPGVSKLPDYVEMEPYKAPAGKGEFRRWFSNIDDVGLELLMWTMTFDPRRRPSAKQCLEHEWWQTEPRPTDKEHLPRKRPDEKEVAKEIGLKPGVVDEKFSGVARKLDFGAK</sequence>
<dbReference type="GO" id="GO:0045944">
    <property type="term" value="P:positive regulation of transcription by RNA polymerase II"/>
    <property type="evidence" value="ECO:0007669"/>
    <property type="project" value="TreeGrafter"/>
</dbReference>
<dbReference type="PROSITE" id="PS00108">
    <property type="entry name" value="PROTEIN_KINASE_ST"/>
    <property type="match status" value="1"/>
</dbReference>
<comment type="catalytic activity">
    <reaction evidence="7">
        <text>L-threonyl-[protein] + ATP = O-phospho-L-threonyl-[protein] + ADP + H(+)</text>
        <dbReference type="Rhea" id="RHEA:46608"/>
        <dbReference type="Rhea" id="RHEA-COMP:11060"/>
        <dbReference type="Rhea" id="RHEA-COMP:11605"/>
        <dbReference type="ChEBI" id="CHEBI:15378"/>
        <dbReference type="ChEBI" id="CHEBI:30013"/>
        <dbReference type="ChEBI" id="CHEBI:30616"/>
        <dbReference type="ChEBI" id="CHEBI:61977"/>
        <dbReference type="ChEBI" id="CHEBI:456216"/>
        <dbReference type="EC" id="2.7.11.22"/>
    </reaction>
</comment>
<evidence type="ECO:0000256" key="7">
    <source>
        <dbReference type="ARBA" id="ARBA00047811"/>
    </source>
</evidence>
<evidence type="ECO:0000256" key="8">
    <source>
        <dbReference type="ARBA" id="ARBA00048367"/>
    </source>
</evidence>
<feature type="compositionally biased region" description="Low complexity" evidence="11">
    <location>
        <begin position="1"/>
        <end position="20"/>
    </location>
</feature>
<comment type="caution">
    <text evidence="13">The sequence shown here is derived from an EMBL/GenBank/DDBJ whole genome shotgun (WGS) entry which is preliminary data.</text>
</comment>
<keyword evidence="14" id="KW-1185">Reference proteome</keyword>
<evidence type="ECO:0000256" key="5">
    <source>
        <dbReference type="ARBA" id="ARBA00022777"/>
    </source>
</evidence>
<dbReference type="Pfam" id="PF00069">
    <property type="entry name" value="Pkinase"/>
    <property type="match status" value="1"/>
</dbReference>
<dbReference type="PANTHER" id="PTHR24056">
    <property type="entry name" value="CELL DIVISION PROTEIN KINASE"/>
    <property type="match status" value="1"/>
</dbReference>
<dbReference type="SUPFAM" id="SSF56112">
    <property type="entry name" value="Protein kinase-like (PK-like)"/>
    <property type="match status" value="1"/>
</dbReference>
<comment type="catalytic activity">
    <reaction evidence="8">
        <text>L-seryl-[protein] + ATP = O-phospho-L-seryl-[protein] + ADP + H(+)</text>
        <dbReference type="Rhea" id="RHEA:17989"/>
        <dbReference type="Rhea" id="RHEA-COMP:9863"/>
        <dbReference type="Rhea" id="RHEA-COMP:11604"/>
        <dbReference type="ChEBI" id="CHEBI:15378"/>
        <dbReference type="ChEBI" id="CHEBI:29999"/>
        <dbReference type="ChEBI" id="CHEBI:30616"/>
        <dbReference type="ChEBI" id="CHEBI:83421"/>
        <dbReference type="ChEBI" id="CHEBI:456216"/>
        <dbReference type="EC" id="2.7.11.22"/>
    </reaction>
</comment>
<gene>
    <name evidence="13" type="primary">KIN28</name>
    <name evidence="13" type="ORF">OHC33_006299</name>
</gene>
<dbReference type="GO" id="GO:0008353">
    <property type="term" value="F:RNA polymerase II CTD heptapeptide repeat kinase activity"/>
    <property type="evidence" value="ECO:0007669"/>
    <property type="project" value="TreeGrafter"/>
</dbReference>
<evidence type="ECO:0000313" key="13">
    <source>
        <dbReference type="EMBL" id="KAK5952707.1"/>
    </source>
</evidence>
<dbReference type="PANTHER" id="PTHR24056:SF0">
    <property type="entry name" value="CYCLIN-DEPENDENT KINASE 7"/>
    <property type="match status" value="1"/>
</dbReference>
<evidence type="ECO:0000256" key="2">
    <source>
        <dbReference type="ARBA" id="ARBA00022527"/>
    </source>
</evidence>
<dbReference type="GO" id="GO:0070985">
    <property type="term" value="C:transcription factor TFIIK complex"/>
    <property type="evidence" value="ECO:0007669"/>
    <property type="project" value="TreeGrafter"/>
</dbReference>
<keyword evidence="2 10" id="KW-0723">Serine/threonine-protein kinase</keyword>
<proteinExistence type="inferred from homology"/>
<dbReference type="InterPro" id="IPR008271">
    <property type="entry name" value="Ser/Thr_kinase_AS"/>
</dbReference>
<keyword evidence="6 9" id="KW-0067">ATP-binding</keyword>
<dbReference type="AlphaFoldDB" id="A0AAN8EK87"/>
<evidence type="ECO:0000256" key="3">
    <source>
        <dbReference type="ARBA" id="ARBA00022679"/>
    </source>
</evidence>
<dbReference type="GO" id="GO:0004693">
    <property type="term" value="F:cyclin-dependent protein serine/threonine kinase activity"/>
    <property type="evidence" value="ECO:0007669"/>
    <property type="project" value="UniProtKB-EC"/>
</dbReference>
<dbReference type="EC" id="2.7.11.2" evidence="13"/>
<dbReference type="Proteomes" id="UP001316803">
    <property type="component" value="Unassembled WGS sequence"/>
</dbReference>
<evidence type="ECO:0000259" key="12">
    <source>
        <dbReference type="PROSITE" id="PS50011"/>
    </source>
</evidence>
<dbReference type="SMART" id="SM00220">
    <property type="entry name" value="S_TKc"/>
    <property type="match status" value="1"/>
</dbReference>
<feature type="region of interest" description="Disordered" evidence="11">
    <location>
        <begin position="387"/>
        <end position="407"/>
    </location>
</feature>
<dbReference type="Gene3D" id="3.30.200.20">
    <property type="entry name" value="Phosphorylase Kinase, domain 1"/>
    <property type="match status" value="1"/>
</dbReference>
<protein>
    <submittedName>
        <fullName evidence="13">TFIIH complex serine/threonine-protein kinase subunit kin28</fullName>
        <ecNumber evidence="13">2.7.11.2</ecNumber>
    </submittedName>
</protein>
<evidence type="ECO:0000256" key="6">
    <source>
        <dbReference type="ARBA" id="ARBA00022840"/>
    </source>
</evidence>
<name>A0AAN8EK87_9EURO</name>
<dbReference type="InterPro" id="IPR050108">
    <property type="entry name" value="CDK"/>
</dbReference>
<dbReference type="PROSITE" id="PS50011">
    <property type="entry name" value="PROTEIN_KINASE_DOM"/>
    <property type="match status" value="1"/>
</dbReference>
<evidence type="ECO:0000256" key="10">
    <source>
        <dbReference type="RuleBase" id="RU000304"/>
    </source>
</evidence>
<feature type="binding site" evidence="9">
    <location>
        <position position="117"/>
    </location>
    <ligand>
        <name>ATP</name>
        <dbReference type="ChEBI" id="CHEBI:30616"/>
    </ligand>
</feature>
<reference evidence="13 14" key="1">
    <citation type="submission" date="2022-12" db="EMBL/GenBank/DDBJ databases">
        <title>Genomic features and morphological characterization of a novel Knufia sp. strain isolated from spacecraft assembly facility.</title>
        <authorList>
            <person name="Teixeira M."/>
            <person name="Chander A.M."/>
            <person name="Stajich J.E."/>
            <person name="Venkateswaran K."/>
        </authorList>
    </citation>
    <scope>NUCLEOTIDE SEQUENCE [LARGE SCALE GENOMIC DNA]</scope>
    <source>
        <strain evidence="13 14">FJI-L2-BK-P2</strain>
    </source>
</reference>